<gene>
    <name evidence="5" type="primary">rpmG</name>
    <name evidence="6" type="ORF">BREU_0688</name>
</gene>
<dbReference type="eggNOG" id="COG0267">
    <property type="taxonomic scope" value="Bacteria"/>
</dbReference>
<evidence type="ECO:0000313" key="7">
    <source>
        <dbReference type="Proteomes" id="UP000028984"/>
    </source>
</evidence>
<evidence type="ECO:0000256" key="3">
    <source>
        <dbReference type="ARBA" id="ARBA00023274"/>
    </source>
</evidence>
<dbReference type="InterPro" id="IPR001705">
    <property type="entry name" value="Ribosomal_bL33"/>
</dbReference>
<dbReference type="RefSeq" id="WP_044089945.1">
    <property type="nucleotide sequence ID" value="NZ_JDUW01000016.1"/>
</dbReference>
<dbReference type="InterPro" id="IPR018264">
    <property type="entry name" value="Ribosomal_bL33_CS"/>
</dbReference>
<dbReference type="NCBIfam" id="NF001860">
    <property type="entry name" value="PRK00595.1"/>
    <property type="match status" value="1"/>
</dbReference>
<dbReference type="Proteomes" id="UP000028984">
    <property type="component" value="Unassembled WGS sequence"/>
</dbReference>
<dbReference type="EMBL" id="JGZK01000002">
    <property type="protein sequence ID" value="KFI87911.1"/>
    <property type="molecule type" value="Genomic_DNA"/>
</dbReference>
<dbReference type="PROSITE" id="PS00582">
    <property type="entry name" value="RIBOSOMAL_L33"/>
    <property type="match status" value="1"/>
</dbReference>
<dbReference type="OrthoDB" id="21586at2"/>
<accession>A0A087CXB1</accession>
<sequence>MSSKSSEIRPVITLKSTAGTGFTYTTRKNRRNTPDRLELLKFDPVVRRRVVFRESR</sequence>
<protein>
    <recommendedName>
        <fullName evidence="4 5">Large ribosomal subunit protein bL33</fullName>
    </recommendedName>
</protein>
<dbReference type="GO" id="GO:0003735">
    <property type="term" value="F:structural constituent of ribosome"/>
    <property type="evidence" value="ECO:0007669"/>
    <property type="project" value="InterPro"/>
</dbReference>
<comment type="caution">
    <text evidence="6">The sequence shown here is derived from an EMBL/GenBank/DDBJ whole genome shotgun (WGS) entry which is preliminary data.</text>
</comment>
<dbReference type="PANTHER" id="PTHR15238">
    <property type="entry name" value="54S RIBOSOMAL PROTEIN L39, MITOCHONDRIAL"/>
    <property type="match status" value="1"/>
</dbReference>
<dbReference type="GO" id="GO:0022625">
    <property type="term" value="C:cytosolic large ribosomal subunit"/>
    <property type="evidence" value="ECO:0007669"/>
    <property type="project" value="TreeGrafter"/>
</dbReference>
<dbReference type="PANTHER" id="PTHR15238:SF1">
    <property type="entry name" value="LARGE RIBOSOMAL SUBUNIT PROTEIN BL33M"/>
    <property type="match status" value="1"/>
</dbReference>
<evidence type="ECO:0000256" key="4">
    <source>
        <dbReference type="ARBA" id="ARBA00035176"/>
    </source>
</evidence>
<name>A0A087CXB1_9BIFI</name>
<evidence type="ECO:0000256" key="1">
    <source>
        <dbReference type="ARBA" id="ARBA00007596"/>
    </source>
</evidence>
<dbReference type="InterPro" id="IPR038584">
    <property type="entry name" value="Ribosomal_bL33_sf"/>
</dbReference>
<evidence type="ECO:0000256" key="5">
    <source>
        <dbReference type="HAMAP-Rule" id="MF_00294"/>
    </source>
</evidence>
<evidence type="ECO:0000256" key="2">
    <source>
        <dbReference type="ARBA" id="ARBA00022980"/>
    </source>
</evidence>
<dbReference type="Gene3D" id="2.20.28.120">
    <property type="entry name" value="Ribosomal protein L33"/>
    <property type="match status" value="1"/>
</dbReference>
<dbReference type="AlphaFoldDB" id="A0A087CXB1"/>
<dbReference type="HAMAP" id="MF_00294">
    <property type="entry name" value="Ribosomal_bL33"/>
    <property type="match status" value="1"/>
</dbReference>
<reference evidence="6 7" key="1">
    <citation type="submission" date="2014-03" db="EMBL/GenBank/DDBJ databases">
        <title>Genomics of Bifidobacteria.</title>
        <authorList>
            <person name="Ventura M."/>
            <person name="Milani C."/>
            <person name="Lugli G.A."/>
        </authorList>
    </citation>
    <scope>NUCLEOTIDE SEQUENCE [LARGE SCALE GENOMIC DNA]</scope>
    <source>
        <strain evidence="6 7">DSM 23975</strain>
    </source>
</reference>
<dbReference type="InterPro" id="IPR011332">
    <property type="entry name" value="Ribosomal_zn-bd"/>
</dbReference>
<dbReference type="SUPFAM" id="SSF57829">
    <property type="entry name" value="Zn-binding ribosomal proteins"/>
    <property type="match status" value="1"/>
</dbReference>
<proteinExistence type="inferred from homology"/>
<keyword evidence="7" id="KW-1185">Reference proteome</keyword>
<evidence type="ECO:0000313" key="6">
    <source>
        <dbReference type="EMBL" id="KFI87911.1"/>
    </source>
</evidence>
<organism evidence="6 7">
    <name type="scientific">Bifidobacterium reuteri DSM 23975</name>
    <dbReference type="NCBI Taxonomy" id="1437610"/>
    <lineage>
        <taxon>Bacteria</taxon>
        <taxon>Bacillati</taxon>
        <taxon>Actinomycetota</taxon>
        <taxon>Actinomycetes</taxon>
        <taxon>Bifidobacteriales</taxon>
        <taxon>Bifidobacteriaceae</taxon>
        <taxon>Bifidobacterium</taxon>
    </lineage>
</organism>
<comment type="similarity">
    <text evidence="1 5">Belongs to the bacterial ribosomal protein bL33 family.</text>
</comment>
<dbReference type="GO" id="GO:0006412">
    <property type="term" value="P:translation"/>
    <property type="evidence" value="ECO:0007669"/>
    <property type="project" value="UniProtKB-UniRule"/>
</dbReference>
<dbReference type="STRING" id="1437610.BREU_0688"/>
<keyword evidence="2 5" id="KW-0689">Ribosomal protein</keyword>
<dbReference type="NCBIfam" id="TIGR01023">
    <property type="entry name" value="rpmG_bact"/>
    <property type="match status" value="1"/>
</dbReference>
<dbReference type="Pfam" id="PF00471">
    <property type="entry name" value="Ribosomal_L33"/>
    <property type="match status" value="1"/>
</dbReference>
<keyword evidence="3 5" id="KW-0687">Ribonucleoprotein</keyword>